<organism evidence="12 13">
    <name type="scientific">Patiria miniata</name>
    <name type="common">Bat star</name>
    <name type="synonym">Asterina miniata</name>
    <dbReference type="NCBI Taxonomy" id="46514"/>
    <lineage>
        <taxon>Eukaryota</taxon>
        <taxon>Metazoa</taxon>
        <taxon>Echinodermata</taxon>
        <taxon>Eleutherozoa</taxon>
        <taxon>Asterozoa</taxon>
        <taxon>Asteroidea</taxon>
        <taxon>Valvatacea</taxon>
        <taxon>Valvatida</taxon>
        <taxon>Asterinidae</taxon>
        <taxon>Patiria</taxon>
    </lineage>
</organism>
<evidence type="ECO:0000259" key="10">
    <source>
        <dbReference type="PROSITE" id="PS50261"/>
    </source>
</evidence>
<dbReference type="InterPro" id="IPR000832">
    <property type="entry name" value="GPCR_2_secretin-like"/>
</dbReference>
<sequence>MTLCDSPNGAGYLENPDYSGDSCRDKICGRGDANLLRSCTDSHEWDNAMATDYPEGAISFISRFAVPAISQDSIHLTAVRVSWGQFDELYSPEITSNKRGALIFVNISTPVQNSVETFWVYPRLTTPETAEVTLQVPLPVRQGDNVAITVAYAEHRSNQCLDPLPIQSTCTDCLSVQYRTPAADCKVSDTCHQEYLSWKGDDPCVIVNHDTAIEEIVRPCLPLAEFQFVSPNQTAAEGESVSLFCLGTGLVQPVVEWYDVSDIVQVRGNGSAVLEVVVDSTPQSFQCFLDRYTAGAVTHETVTTVSSISDECQSLSAELRLFSTDEAGCFSLSQRMGIEGLDLDRIYISNSLTGWTTEVFIYQITVSSSVLRGQLVNRYGQDAVPIVVSVVLEMSPDYFLSQPRQTIEEYRRQYDLMYVPNDPETILTFDLTPPLQANSNFGWNVSFAVPDLRPSSEIIGGERIGQPPQAVALNCSDTTSVDCADLTAPWSNALQRYNQAGCNTARSYRSLHEAYRICRNISVAEPQIVVSPSSADVPVYGEGSSPGVTFDCYIENAVEYRWYKTAPAPSETFIRTGNQLVFQGVRENQDQGAYVCEGIPGKPYENKKVRTELATLTLTEVTTFKVTMKLLNRTYTEDLAVTDSEDFGNLQSELEQSFWSSVTRNLEQELGMRYNTEFEMLAFRNGSIIADVLVFFRRLEGNCGGPCTFGDLALQERLIVAIQERLQTSEFMVESETINVVNLVSCLQEVYLEGNLTFPQTRLGQTAQSLNLCPGFTTRAGKPRATRDCVGDFTSQPQWKQPVILNCFAGDVTENLDELAKMTVTSENAEEVAREMAFLTSNASAISPAAVTSVAEILEKLAVANNTSPEVAVQIIRTVNNVLQIDNETTLDEASRDNSPSRIVLALESFVTALHNSGAGNFTEVQSSVAVQALSLPRRALSNGLGFASSLGDPGTDDLTVNQTSVFTKEDPPMETEASIFLPAEILERISEAGDSDQVPISFFLYQNSRLFRSPTLNEATRPEDGVRRAVGSRVIAATVEGVKIDNLRMPVTNVFSLLNATSGNETVSSAECVFWDLTRNDGYGDWSTKGCRSESLPNGIIRCLCDHLTSFAVIVDIHGQQDSVFLDVISKIGCAVSVVALIITLVTYLYSKKLRTKRPRQILISLCFALLGLYLIFLVGIEATASRGGCTFVAVSIHYFTLASIAWMAVEATNMYLLFVRVLNANISHFLLVASIAAWGLPLVIVVIILAADYTQYEHQNYCFLKPGNAIYYGQILPIGLVLLFNFVIFTLVTRKLTCARKTIGTSSDKSQRQERLRRLQNAVAISVLLGLTWVFGLLSVIQAASFAFQVLFAICNSLQGLMIFVLFCARQKEVHQVWREMFPCKRDAHRRGLVSGTGLDSGTQGGLPLSSKGTKTTDFSEASQPQS</sequence>
<dbReference type="RefSeq" id="XP_038054483.1">
    <property type="nucleotide sequence ID" value="XM_038198555.1"/>
</dbReference>
<dbReference type="PROSITE" id="PS50221">
    <property type="entry name" value="GAIN_B"/>
    <property type="match status" value="1"/>
</dbReference>
<feature type="transmembrane region" description="Helical" evidence="8">
    <location>
        <begin position="1321"/>
        <end position="1343"/>
    </location>
</feature>
<evidence type="ECO:0000259" key="9">
    <source>
        <dbReference type="PROSITE" id="PS50221"/>
    </source>
</evidence>
<dbReference type="InterPro" id="IPR053066">
    <property type="entry name" value="ADGR_G7"/>
</dbReference>
<dbReference type="PROSITE" id="PS50261">
    <property type="entry name" value="G_PROTEIN_RECEP_F2_4"/>
    <property type="match status" value="1"/>
</dbReference>
<dbReference type="OrthoDB" id="10037534at2759"/>
<dbReference type="Gene3D" id="1.20.1070.10">
    <property type="entry name" value="Rhodopsin 7-helix transmembrane proteins"/>
    <property type="match status" value="1"/>
</dbReference>
<dbReference type="InterPro" id="IPR000203">
    <property type="entry name" value="GPS"/>
</dbReference>
<dbReference type="InterPro" id="IPR007110">
    <property type="entry name" value="Ig-like_dom"/>
</dbReference>
<feature type="transmembrane region" description="Helical" evidence="8">
    <location>
        <begin position="1129"/>
        <end position="1151"/>
    </location>
</feature>
<dbReference type="PROSITE" id="PS00650">
    <property type="entry name" value="G_PROTEIN_RECEP_F2_2"/>
    <property type="match status" value="1"/>
</dbReference>
<protein>
    <recommendedName>
        <fullName evidence="14">G-protein coupled receptor</fullName>
    </recommendedName>
</protein>
<name>A0A913ZRT6_PATMI</name>
<reference evidence="12" key="1">
    <citation type="submission" date="2022-11" db="UniProtKB">
        <authorList>
            <consortium name="EnsemblMetazoa"/>
        </authorList>
    </citation>
    <scope>IDENTIFICATION</scope>
</reference>
<accession>A0A913ZRT6</accession>
<evidence type="ECO:0000313" key="12">
    <source>
        <dbReference type="EnsemblMetazoa" id="XP_038054483.1"/>
    </source>
</evidence>
<keyword evidence="13" id="KW-1185">Reference proteome</keyword>
<evidence type="ECO:0008006" key="14">
    <source>
        <dbReference type="Google" id="ProtNLM"/>
    </source>
</evidence>
<dbReference type="SUPFAM" id="SSF81321">
    <property type="entry name" value="Family A G protein-coupled receptor-like"/>
    <property type="match status" value="1"/>
</dbReference>
<keyword evidence="5 8" id="KW-0472">Membrane</keyword>
<evidence type="ECO:0000256" key="7">
    <source>
        <dbReference type="SAM" id="MobiDB-lite"/>
    </source>
</evidence>
<dbReference type="Pfam" id="PF00002">
    <property type="entry name" value="7tm_2"/>
    <property type="match status" value="1"/>
</dbReference>
<evidence type="ECO:0000256" key="6">
    <source>
        <dbReference type="ARBA" id="ARBA00023157"/>
    </source>
</evidence>
<dbReference type="Gene3D" id="3.30.70.960">
    <property type="entry name" value="SEA domain"/>
    <property type="match status" value="1"/>
</dbReference>
<feature type="domain" description="GAIN-B" evidence="9">
    <location>
        <begin position="957"/>
        <end position="1122"/>
    </location>
</feature>
<dbReference type="GO" id="GO:0007166">
    <property type="term" value="P:cell surface receptor signaling pathway"/>
    <property type="evidence" value="ECO:0007669"/>
    <property type="project" value="InterPro"/>
</dbReference>
<evidence type="ECO:0000256" key="1">
    <source>
        <dbReference type="ARBA" id="ARBA00004141"/>
    </source>
</evidence>
<feature type="domain" description="Ig-like" evidence="11">
    <location>
        <begin position="219"/>
        <end position="303"/>
    </location>
</feature>
<dbReference type="EnsemblMetazoa" id="XM_038198555.1">
    <property type="protein sequence ID" value="XP_038054483.1"/>
    <property type="gene ID" value="LOC119726730"/>
</dbReference>
<dbReference type="Pfam" id="PF01825">
    <property type="entry name" value="GPS"/>
    <property type="match status" value="1"/>
</dbReference>
<comment type="subcellular location">
    <subcellularLocation>
        <location evidence="1">Membrane</location>
        <topology evidence="1">Multi-pass membrane protein</topology>
    </subcellularLocation>
</comment>
<feature type="compositionally biased region" description="Polar residues" evidence="7">
    <location>
        <begin position="1413"/>
        <end position="1429"/>
    </location>
</feature>
<dbReference type="InterPro" id="IPR058808">
    <property type="entry name" value="GAIN_ADGRA2/3"/>
</dbReference>
<dbReference type="GeneID" id="119726730"/>
<dbReference type="InterPro" id="IPR017983">
    <property type="entry name" value="GPCR_2_secretin-like_CS"/>
</dbReference>
<keyword evidence="4 8" id="KW-1133">Transmembrane helix</keyword>
<dbReference type="PANTHER" id="PTHR47767">
    <property type="entry name" value="ADHESION G PROTEIN-COUPLED RECEPTOR G7"/>
    <property type="match status" value="1"/>
</dbReference>
<keyword evidence="3" id="KW-0732">Signal</keyword>
<dbReference type="Proteomes" id="UP000887568">
    <property type="component" value="Unplaced"/>
</dbReference>
<evidence type="ECO:0000256" key="3">
    <source>
        <dbReference type="ARBA" id="ARBA00022729"/>
    </source>
</evidence>
<dbReference type="InterPro" id="IPR036364">
    <property type="entry name" value="SEA_dom_sf"/>
</dbReference>
<dbReference type="GO" id="GO:0016020">
    <property type="term" value="C:membrane"/>
    <property type="evidence" value="ECO:0007669"/>
    <property type="project" value="UniProtKB-SubCell"/>
</dbReference>
<dbReference type="PROSITE" id="PS50835">
    <property type="entry name" value="IG_LIKE"/>
    <property type="match status" value="2"/>
</dbReference>
<proteinExistence type="predicted"/>
<evidence type="ECO:0000256" key="2">
    <source>
        <dbReference type="ARBA" id="ARBA00022692"/>
    </source>
</evidence>
<feature type="transmembrane region" description="Helical" evidence="8">
    <location>
        <begin position="1231"/>
        <end position="1253"/>
    </location>
</feature>
<evidence type="ECO:0000259" key="11">
    <source>
        <dbReference type="PROSITE" id="PS50835"/>
    </source>
</evidence>
<dbReference type="InterPro" id="IPR046338">
    <property type="entry name" value="GAIN_dom_sf"/>
</dbReference>
<dbReference type="InterPro" id="IPR017981">
    <property type="entry name" value="GPCR_2-like_7TM"/>
</dbReference>
<evidence type="ECO:0000313" key="13">
    <source>
        <dbReference type="Proteomes" id="UP000887568"/>
    </source>
</evidence>
<feature type="domain" description="Ig-like" evidence="11">
    <location>
        <begin position="526"/>
        <end position="596"/>
    </location>
</feature>
<feature type="transmembrane region" description="Helical" evidence="8">
    <location>
        <begin position="1349"/>
        <end position="1371"/>
    </location>
</feature>
<dbReference type="InterPro" id="IPR057244">
    <property type="entry name" value="GAIN_B"/>
</dbReference>
<keyword evidence="6" id="KW-1015">Disulfide bond</keyword>
<evidence type="ECO:0000256" key="5">
    <source>
        <dbReference type="ARBA" id="ARBA00023136"/>
    </source>
</evidence>
<evidence type="ECO:0000256" key="8">
    <source>
        <dbReference type="SAM" id="Phobius"/>
    </source>
</evidence>
<feature type="region of interest" description="Disordered" evidence="7">
    <location>
        <begin position="1397"/>
        <end position="1429"/>
    </location>
</feature>
<feature type="transmembrane region" description="Helical" evidence="8">
    <location>
        <begin position="1163"/>
        <end position="1186"/>
    </location>
</feature>
<evidence type="ECO:0000256" key="4">
    <source>
        <dbReference type="ARBA" id="ARBA00022989"/>
    </source>
</evidence>
<dbReference type="GO" id="GO:0004930">
    <property type="term" value="F:G protein-coupled receptor activity"/>
    <property type="evidence" value="ECO:0007669"/>
    <property type="project" value="InterPro"/>
</dbReference>
<feature type="transmembrane region" description="Helical" evidence="8">
    <location>
        <begin position="1198"/>
        <end position="1219"/>
    </location>
</feature>
<feature type="domain" description="G-protein coupled receptors family 2 profile 2" evidence="10">
    <location>
        <begin position="1127"/>
        <end position="1373"/>
    </location>
</feature>
<dbReference type="PANTHER" id="PTHR47767:SF1">
    <property type="entry name" value="ADHESION G PROTEIN-COUPLED RECEPTOR G7"/>
    <property type="match status" value="1"/>
</dbReference>
<dbReference type="Gene3D" id="2.60.220.50">
    <property type="match status" value="1"/>
</dbReference>
<dbReference type="CDD" id="cd15040">
    <property type="entry name" value="7tmB2_Adhesion"/>
    <property type="match status" value="1"/>
</dbReference>
<keyword evidence="2 8" id="KW-0812">Transmembrane</keyword>
<dbReference type="Pfam" id="PF26588">
    <property type="entry name" value="GAIN_ADGRA3"/>
    <property type="match status" value="1"/>
</dbReference>
<feature type="transmembrane region" description="Helical" evidence="8">
    <location>
        <begin position="1273"/>
        <end position="1294"/>
    </location>
</feature>
<dbReference type="SMART" id="SM00303">
    <property type="entry name" value="GPS"/>
    <property type="match status" value="1"/>
</dbReference>
<dbReference type="PRINTS" id="PR00249">
    <property type="entry name" value="GPCRSECRETIN"/>
</dbReference>